<accession>A0A0C6P7B8</accession>
<keyword evidence="1" id="KW-0472">Membrane</keyword>
<dbReference type="AlphaFoldDB" id="A0A0C6P7B8"/>
<feature type="transmembrane region" description="Helical" evidence="1">
    <location>
        <begin position="181"/>
        <end position="206"/>
    </location>
</feature>
<evidence type="ECO:0000313" key="3">
    <source>
        <dbReference type="Proteomes" id="UP000007564"/>
    </source>
</evidence>
<feature type="transmembrane region" description="Helical" evidence="1">
    <location>
        <begin position="260"/>
        <end position="283"/>
    </location>
</feature>
<evidence type="ECO:0000313" key="2">
    <source>
        <dbReference type="EMBL" id="CCJ55433.1"/>
    </source>
</evidence>
<name>A0A0C6P7B8_BORBO</name>
<proteinExistence type="predicted"/>
<dbReference type="Proteomes" id="UP000007564">
    <property type="component" value="Chromosome"/>
</dbReference>
<protein>
    <submittedName>
        <fullName evidence="2">Putative membrane protein</fullName>
    </submittedName>
</protein>
<keyword evidence="1" id="KW-0812">Transmembrane</keyword>
<dbReference type="EMBL" id="HE965806">
    <property type="protein sequence ID" value="CCJ55433.1"/>
    <property type="molecule type" value="Genomic_DNA"/>
</dbReference>
<sequence length="469" mass="49715">MMPPATGSTHRSAVWLAETVRLREEHWGPLEDADAVRQARQLAPDFTLRILARAQALGRREGLQDLLVHWRQGAALTFVVLAVAALLAGVGAALGALGSGARPVNVLWALGALLGLHALTFVLWLASFALRPRAAGLGGIWLWATRKLARGPDAALIPQALLDLLARAGALRWLLGAVSHILWLAALCAALATLLIVLSTASYRFVWATTLLQPESFVTLTQALGWLPGQLGFALPDAALVRASDGAQVLPATAQVQWSIWLLGALVCYGIAPRLLAALYCLAMAARALRGLRLDTSLPGYAVLRDRLLPPAASTGIDRPADPLHAPRMVAAQALPDLANRPVLAALELAPDQPWPPAGLPANVFDAGNLDTREQRSALLDALARSAASRLLIACDARQTPDRGTLALLAELSDKAAQTRVWLLQAGAAGAGQGRGSLWQARLLDAGLPEAAILRDADHPLRWLEAAHD</sequence>
<dbReference type="InterPro" id="IPR021296">
    <property type="entry name" value="DUF2868"/>
</dbReference>
<gene>
    <name evidence="2" type="ORF">BN112_3519</name>
</gene>
<dbReference type="RefSeq" id="WP_015064776.1">
    <property type="nucleotide sequence ID" value="NC_019382.1"/>
</dbReference>
<feature type="transmembrane region" description="Helical" evidence="1">
    <location>
        <begin position="106"/>
        <end position="126"/>
    </location>
</feature>
<dbReference type="OrthoDB" id="6210861at2"/>
<dbReference type="HOGENOM" id="CLU_044847_0_0_4"/>
<organism evidence="2 3">
    <name type="scientific">Bordetella bronchiseptica 253</name>
    <dbReference type="NCBI Taxonomy" id="568707"/>
    <lineage>
        <taxon>Bacteria</taxon>
        <taxon>Pseudomonadati</taxon>
        <taxon>Pseudomonadota</taxon>
        <taxon>Betaproteobacteria</taxon>
        <taxon>Burkholderiales</taxon>
        <taxon>Alcaligenaceae</taxon>
        <taxon>Bordetella</taxon>
    </lineage>
</organism>
<dbReference type="KEGG" id="bbh:BN112_3519"/>
<keyword evidence="1" id="KW-1133">Transmembrane helix</keyword>
<reference evidence="2 3" key="1">
    <citation type="journal article" date="2012" name="BMC Genomics">
        <title>Comparative genomics of the classical Bordetella subspecies: the evolution and exchange of virulence-associated diversity amongst closely related pathogens.</title>
        <authorList>
            <person name="Park J."/>
            <person name="Zhang Y."/>
            <person name="Buboltz A.M."/>
            <person name="Zhang X."/>
            <person name="Schuster S.C."/>
            <person name="Ahuja U."/>
            <person name="Liu M."/>
            <person name="Miller J.F."/>
            <person name="Sebaihia M."/>
            <person name="Bentley S.D."/>
            <person name="Parkhill J."/>
            <person name="Harvill E.T."/>
        </authorList>
    </citation>
    <scope>NUCLEOTIDE SEQUENCE [LARGE SCALE GENOMIC DNA]</scope>
    <source>
        <strain evidence="2 3">253</strain>
    </source>
</reference>
<evidence type="ECO:0000256" key="1">
    <source>
        <dbReference type="SAM" id="Phobius"/>
    </source>
</evidence>
<dbReference type="Pfam" id="PF11067">
    <property type="entry name" value="DUF2868"/>
    <property type="match status" value="1"/>
</dbReference>
<feature type="transmembrane region" description="Helical" evidence="1">
    <location>
        <begin position="73"/>
        <end position="94"/>
    </location>
</feature>